<evidence type="ECO:0000256" key="1">
    <source>
        <dbReference type="SAM" id="SignalP"/>
    </source>
</evidence>
<keyword evidence="3" id="KW-1185">Reference proteome</keyword>
<evidence type="ECO:0000313" key="2">
    <source>
        <dbReference type="EMBL" id="KAF2666407.1"/>
    </source>
</evidence>
<reference evidence="2" key="1">
    <citation type="journal article" date="2020" name="Stud. Mycol.">
        <title>101 Dothideomycetes genomes: a test case for predicting lifestyles and emergence of pathogens.</title>
        <authorList>
            <person name="Haridas S."/>
            <person name="Albert R."/>
            <person name="Binder M."/>
            <person name="Bloem J."/>
            <person name="Labutti K."/>
            <person name="Salamov A."/>
            <person name="Andreopoulos B."/>
            <person name="Baker S."/>
            <person name="Barry K."/>
            <person name="Bills G."/>
            <person name="Bluhm B."/>
            <person name="Cannon C."/>
            <person name="Castanera R."/>
            <person name="Culley D."/>
            <person name="Daum C."/>
            <person name="Ezra D."/>
            <person name="Gonzalez J."/>
            <person name="Henrissat B."/>
            <person name="Kuo A."/>
            <person name="Liang C."/>
            <person name="Lipzen A."/>
            <person name="Lutzoni F."/>
            <person name="Magnuson J."/>
            <person name="Mondo S."/>
            <person name="Nolan M."/>
            <person name="Ohm R."/>
            <person name="Pangilinan J."/>
            <person name="Park H.-J."/>
            <person name="Ramirez L."/>
            <person name="Alfaro M."/>
            <person name="Sun H."/>
            <person name="Tritt A."/>
            <person name="Yoshinaga Y."/>
            <person name="Zwiers L.-H."/>
            <person name="Turgeon B."/>
            <person name="Goodwin S."/>
            <person name="Spatafora J."/>
            <person name="Crous P."/>
            <person name="Grigoriev I."/>
        </authorList>
    </citation>
    <scope>NUCLEOTIDE SEQUENCE</scope>
    <source>
        <strain evidence="2">CBS 115976</strain>
    </source>
</reference>
<sequence>MQFKTSLFSLLALVSFTSISFASPVANPSPQVGGTCFDDGDCILVSPKVYLASIDTVLTLR</sequence>
<dbReference type="EMBL" id="MU004239">
    <property type="protein sequence ID" value="KAF2666407.1"/>
    <property type="molecule type" value="Genomic_DNA"/>
</dbReference>
<keyword evidence="1" id="KW-0732">Signal</keyword>
<dbReference type="Proteomes" id="UP000799302">
    <property type="component" value="Unassembled WGS sequence"/>
</dbReference>
<name>A0A6A6U4N3_9PEZI</name>
<gene>
    <name evidence="2" type="ORF">BT63DRAFT_428177</name>
</gene>
<accession>A0A6A6U4N3</accession>
<proteinExistence type="predicted"/>
<organism evidence="2 3">
    <name type="scientific">Microthyrium microscopicum</name>
    <dbReference type="NCBI Taxonomy" id="703497"/>
    <lineage>
        <taxon>Eukaryota</taxon>
        <taxon>Fungi</taxon>
        <taxon>Dikarya</taxon>
        <taxon>Ascomycota</taxon>
        <taxon>Pezizomycotina</taxon>
        <taxon>Dothideomycetes</taxon>
        <taxon>Dothideomycetes incertae sedis</taxon>
        <taxon>Microthyriales</taxon>
        <taxon>Microthyriaceae</taxon>
        <taxon>Microthyrium</taxon>
    </lineage>
</organism>
<feature type="signal peptide" evidence="1">
    <location>
        <begin position="1"/>
        <end position="22"/>
    </location>
</feature>
<feature type="chain" id="PRO_5025620591" evidence="1">
    <location>
        <begin position="23"/>
        <end position="61"/>
    </location>
</feature>
<protein>
    <submittedName>
        <fullName evidence="2">Uncharacterized protein</fullName>
    </submittedName>
</protein>
<dbReference type="AlphaFoldDB" id="A0A6A6U4N3"/>
<evidence type="ECO:0000313" key="3">
    <source>
        <dbReference type="Proteomes" id="UP000799302"/>
    </source>
</evidence>